<feature type="compositionally biased region" description="Basic and acidic residues" evidence="1">
    <location>
        <begin position="30"/>
        <end position="45"/>
    </location>
</feature>
<gene>
    <name evidence="2" type="ORF">CCAE0312_LOCUS9717</name>
</gene>
<dbReference type="EMBL" id="HBGH01017552">
    <property type="protein sequence ID" value="CAD9237618.1"/>
    <property type="molecule type" value="Transcribed_RNA"/>
</dbReference>
<proteinExistence type="predicted"/>
<organism evidence="2">
    <name type="scientific">Compsopogon caeruleus</name>
    <dbReference type="NCBI Taxonomy" id="31354"/>
    <lineage>
        <taxon>Eukaryota</taxon>
        <taxon>Rhodophyta</taxon>
        <taxon>Compsopogonophyceae</taxon>
        <taxon>Compsopogonales</taxon>
        <taxon>Compsopogonaceae</taxon>
        <taxon>Compsopogon</taxon>
    </lineage>
</organism>
<feature type="region of interest" description="Disordered" evidence="1">
    <location>
        <begin position="27"/>
        <end position="69"/>
    </location>
</feature>
<protein>
    <submittedName>
        <fullName evidence="2">Uncharacterized protein</fullName>
    </submittedName>
</protein>
<reference evidence="2" key="1">
    <citation type="submission" date="2021-01" db="EMBL/GenBank/DDBJ databases">
        <authorList>
            <person name="Corre E."/>
            <person name="Pelletier E."/>
            <person name="Niang G."/>
            <person name="Scheremetjew M."/>
            <person name="Finn R."/>
            <person name="Kale V."/>
            <person name="Holt S."/>
            <person name="Cochrane G."/>
            <person name="Meng A."/>
            <person name="Brown T."/>
            <person name="Cohen L."/>
        </authorList>
    </citation>
    <scope>NUCLEOTIDE SEQUENCE</scope>
    <source>
        <strain evidence="2">SAG 36.94</strain>
    </source>
</reference>
<dbReference type="AlphaFoldDB" id="A0A7S1XH57"/>
<sequence length="812" mass="92310">MEQARQDVSVGQLDDFVRESRNRRPSLVVFDDRPHDPGMYDDEGRQGGVARNNTREDGGGWNLDIVGDEDDGHEQWKDMKFDERKDLESLWMEFEELLANDDGEEEGGRQSRSLAVAIALQMKELLTAERAVDASPPDLDTEKEILHIAPEFTGECSTSVPQSEMVHMTPGAQMMLQIRFGDNRIREQNRNLGSLEILEMLRNWRHRLNPESLAQRWTKSRITEFCSMVAVELLPTLLVFVVRERDKRFLGGDRIVADCASEFLLDLGSFASLKEIVFLLSDDFLDLYAEFEHDVIFRSLGVEIVRLFRRALERPDPHQGTTAVAKMIVVVSRLSRYSEVPRNPARVGRLFRFTTEMVTFAEVLSRIVDETQVEIREMVISFVFSQIWQTLYVTPTKEPSSKIENQGSSEVAMNIRSTMDDGFVHLLQRLLNVAEELGWGDWLRVVVQDQTQDPTIELSELASTKFLKSCVSDELKMRFLHWSPRNSAAFTFLSSYLFPERDRSSRLLSHAKVFLFSLPYLVYMAGNDNPRIRQAGVCWARHLIVSLSPTSLNWEAYGLDGTMQYPVFGNQSSIYQLAKALGKAAVTCRDPRERNETYHVMKALIGKVHPLVHRFRMVQALLLELSDYLPLVSLLVMILKDCLCTCDRQDVNDYLSEVALLHILPRWLLPRKELTMALDVVVSASSFSLFMALRDQDCDQSRLAVQSRQDILDLYLSSSREALAHGVAARARQDTQAHERAVADGILVGEAKVHDQQLYMNVTNAFQNSLMAISNLDGALDALRKMKGGEFVGDSDYSQEQEGVAPRRSAPI</sequence>
<name>A0A7S1XH57_9RHOD</name>
<evidence type="ECO:0000313" key="2">
    <source>
        <dbReference type="EMBL" id="CAD9237618.1"/>
    </source>
</evidence>
<feature type="region of interest" description="Disordered" evidence="1">
    <location>
        <begin position="792"/>
        <end position="812"/>
    </location>
</feature>
<accession>A0A7S1XH57</accession>
<evidence type="ECO:0000256" key="1">
    <source>
        <dbReference type="SAM" id="MobiDB-lite"/>
    </source>
</evidence>